<dbReference type="EMBL" id="JMQP01000002">
    <property type="protein sequence ID" value="KIS35782.1"/>
    <property type="molecule type" value="Genomic_DNA"/>
</dbReference>
<dbReference type="InterPro" id="IPR001130">
    <property type="entry name" value="TatD-like"/>
</dbReference>
<evidence type="ECO:0000313" key="5">
    <source>
        <dbReference type="EMBL" id="KIS35782.1"/>
    </source>
</evidence>
<feature type="binding site" evidence="4">
    <location>
        <position position="202"/>
    </location>
    <ligand>
        <name>a divalent metal cation</name>
        <dbReference type="ChEBI" id="CHEBI:60240"/>
        <label>1</label>
    </ligand>
</feature>
<dbReference type="PROSITE" id="PS01091">
    <property type="entry name" value="TATD_3"/>
    <property type="match status" value="1"/>
</dbReference>
<proteinExistence type="inferred from homology"/>
<name>A0A0D0IC79_HAEIF</name>
<dbReference type="Pfam" id="PF01026">
    <property type="entry name" value="TatD_DNase"/>
    <property type="match status" value="1"/>
</dbReference>
<dbReference type="GO" id="GO:0016788">
    <property type="term" value="F:hydrolase activity, acting on ester bonds"/>
    <property type="evidence" value="ECO:0007669"/>
    <property type="project" value="InterPro"/>
</dbReference>
<dbReference type="PANTHER" id="PTHR46317">
    <property type="entry name" value="HYDROLASE OF PHP SUPERFAMILY-RELATED PROTEIN"/>
    <property type="match status" value="1"/>
</dbReference>
<dbReference type="GO" id="GO:0046872">
    <property type="term" value="F:metal ion binding"/>
    <property type="evidence" value="ECO:0007669"/>
    <property type="project" value="UniProtKB-KW"/>
</dbReference>
<sequence>MLFDSHLHLDQLSDENIQQTLAHSKIIGMLAVSTNLKSAKKLLNLKQTYPEKLYIAAGFHPEQQLPSLEEQKELFQWIDEHHSLISAIGEVGLPHYSKRENPNLDYAPYIELLERFILIAKKWDLPLNLHIVHNDVEIALELLQKHNIQFAHFHWFKTDEKSFQKFLSTPYFASLTPDILWNPKTQYVAQHLPLNRLMIETDSPWQHEGFESASIFEQLLAVLQKLAELKSLPLHSVQNQLFLNTQQFYRL</sequence>
<dbReference type="PROSITE" id="PS01137">
    <property type="entry name" value="TATD_1"/>
    <property type="match status" value="1"/>
</dbReference>
<evidence type="ECO:0000256" key="4">
    <source>
        <dbReference type="PIRSR" id="PIRSR005902-1"/>
    </source>
</evidence>
<feature type="binding site" evidence="4">
    <location>
        <position position="130"/>
    </location>
    <ligand>
        <name>a divalent metal cation</name>
        <dbReference type="ChEBI" id="CHEBI:60240"/>
        <label>2</label>
    </ligand>
</feature>
<protein>
    <submittedName>
        <fullName evidence="5">Putative deoxyribonuclease YjjV</fullName>
        <ecNumber evidence="5">3.1.21.-</ecNumber>
    </submittedName>
</protein>
<dbReference type="PANTHER" id="PTHR46317:SF1">
    <property type="entry name" value="HYDROLASE, TATD FAMILY"/>
    <property type="match status" value="1"/>
</dbReference>
<feature type="binding site" evidence="4">
    <location>
        <position position="90"/>
    </location>
    <ligand>
        <name>a divalent metal cation</name>
        <dbReference type="ChEBI" id="CHEBI:60240"/>
        <label>1</label>
    </ligand>
</feature>
<dbReference type="EC" id="3.1.21.-" evidence="5"/>
<evidence type="ECO:0000256" key="3">
    <source>
        <dbReference type="ARBA" id="ARBA00022801"/>
    </source>
</evidence>
<keyword evidence="2 4" id="KW-0479">Metal-binding</keyword>
<evidence type="ECO:0000256" key="2">
    <source>
        <dbReference type="ARBA" id="ARBA00022723"/>
    </source>
</evidence>
<dbReference type="InterPro" id="IPR032466">
    <property type="entry name" value="Metal_Hydrolase"/>
</dbReference>
<gene>
    <name evidence="5" type="primary">yjjV_1</name>
    <name evidence="5" type="ORF">NTHI1209_01394</name>
</gene>
<reference evidence="5 6" key="1">
    <citation type="submission" date="2014-05" db="EMBL/GenBank/DDBJ databases">
        <title>Methylome analysis of the phasevarions of Haemophilus influenzae.</title>
        <authorList>
            <person name="Atack J.M."/>
            <person name="Fox K.L."/>
            <person name="Power P.M."/>
            <person name="Clark T."/>
            <person name="Jurcisek J."/>
            <person name="Korlach J."/>
            <person name="Bakaletz L.O."/>
            <person name="Jennings M.P."/>
        </authorList>
    </citation>
    <scope>NUCLEOTIDE SEQUENCE [LARGE SCALE GENOMIC DNA]</scope>
    <source>
        <strain evidence="5 6">1209</strain>
    </source>
</reference>
<accession>A0A0D0IC79</accession>
<organism evidence="5 6">
    <name type="scientific">Haemophilus influenzae</name>
    <dbReference type="NCBI Taxonomy" id="727"/>
    <lineage>
        <taxon>Bacteria</taxon>
        <taxon>Pseudomonadati</taxon>
        <taxon>Pseudomonadota</taxon>
        <taxon>Gammaproteobacteria</taxon>
        <taxon>Pasteurellales</taxon>
        <taxon>Pasteurellaceae</taxon>
        <taxon>Haemophilus</taxon>
    </lineage>
</organism>
<feature type="binding site" evidence="4">
    <location>
        <position position="8"/>
    </location>
    <ligand>
        <name>a divalent metal cation</name>
        <dbReference type="ChEBI" id="CHEBI:60240"/>
        <label>1</label>
    </ligand>
</feature>
<dbReference type="PATRIC" id="fig|727.564.peg.400"/>
<dbReference type="Gene3D" id="3.20.20.140">
    <property type="entry name" value="Metal-dependent hydrolases"/>
    <property type="match status" value="1"/>
</dbReference>
<feature type="binding site" evidence="4">
    <location>
        <position position="154"/>
    </location>
    <ligand>
        <name>a divalent metal cation</name>
        <dbReference type="ChEBI" id="CHEBI:60240"/>
        <label>2</label>
    </ligand>
</feature>
<dbReference type="RefSeq" id="WP_005664985.1">
    <property type="nucleotide sequence ID" value="NZ_CP089168.1"/>
</dbReference>
<dbReference type="Proteomes" id="UP000050700">
    <property type="component" value="Unassembled WGS sequence"/>
</dbReference>
<dbReference type="PIRSF" id="PIRSF005902">
    <property type="entry name" value="DNase_TatD"/>
    <property type="match status" value="1"/>
</dbReference>
<evidence type="ECO:0000256" key="1">
    <source>
        <dbReference type="ARBA" id="ARBA00009275"/>
    </source>
</evidence>
<evidence type="ECO:0000313" key="6">
    <source>
        <dbReference type="Proteomes" id="UP000050700"/>
    </source>
</evidence>
<comment type="similarity">
    <text evidence="1">Belongs to the metallo-dependent hydrolases superfamily. TatD-type hydrolase family.</text>
</comment>
<dbReference type="CDD" id="cd01310">
    <property type="entry name" value="TatD_DNAse"/>
    <property type="match status" value="1"/>
</dbReference>
<dbReference type="SUPFAM" id="SSF51556">
    <property type="entry name" value="Metallo-dependent hydrolases"/>
    <property type="match status" value="1"/>
</dbReference>
<keyword evidence="3 5" id="KW-0378">Hydrolase</keyword>
<dbReference type="InterPro" id="IPR018228">
    <property type="entry name" value="DNase_TatD-rel_CS"/>
</dbReference>
<feature type="binding site" evidence="4">
    <location>
        <position position="6"/>
    </location>
    <ligand>
        <name>a divalent metal cation</name>
        <dbReference type="ChEBI" id="CHEBI:60240"/>
        <label>1</label>
    </ligand>
</feature>
<dbReference type="AlphaFoldDB" id="A0A0D0IC79"/>
<comment type="caution">
    <text evidence="5">The sequence shown here is derived from an EMBL/GenBank/DDBJ whole genome shotgun (WGS) entry which is preliminary data.</text>
</comment>